<dbReference type="Proteomes" id="UP000019763">
    <property type="component" value="Unassembled WGS sequence"/>
</dbReference>
<organism evidence="2 3">
    <name type="scientific">Gregarina niphandrodes</name>
    <name type="common">Septate eugregarine</name>
    <dbReference type="NCBI Taxonomy" id="110365"/>
    <lineage>
        <taxon>Eukaryota</taxon>
        <taxon>Sar</taxon>
        <taxon>Alveolata</taxon>
        <taxon>Apicomplexa</taxon>
        <taxon>Conoidasida</taxon>
        <taxon>Gregarinasina</taxon>
        <taxon>Eugregarinorida</taxon>
        <taxon>Gregarinidae</taxon>
        <taxon>Gregarina</taxon>
    </lineage>
</organism>
<dbReference type="VEuPathDB" id="CryptoDB:GNI_176930"/>
<reference evidence="2" key="1">
    <citation type="submission" date="2013-12" db="EMBL/GenBank/DDBJ databases">
        <authorList>
            <person name="Omoto C.K."/>
            <person name="Sibley D."/>
            <person name="Venepally P."/>
            <person name="Hadjithomas M."/>
            <person name="Karamycheva S."/>
            <person name="Brunk B."/>
            <person name="Roos D."/>
            <person name="Caler E."/>
            <person name="Lorenzi H."/>
        </authorList>
    </citation>
    <scope>NUCLEOTIDE SEQUENCE</scope>
</reference>
<accession>A0A023AYF6</accession>
<feature type="region of interest" description="Disordered" evidence="1">
    <location>
        <begin position="1"/>
        <end position="101"/>
    </location>
</feature>
<sequence length="456" mass="48843">MTAPEQLIPRAVKPDTAEAPKYGSKSPKVLMSESGNRGGGFGGRRTSEGDPQSGGTRAGGSRTGAGREETQGAKGGTAGADDTDDDATDIQQGLLGRRETTMEIALDRAREDPEANRMRIYSYAMAGPAVEGSPWKMEMESARTPQAVTGHSAKPATGKGQGRERRVQAERKVQSSASREAERLGSVDASMSIPEGAVVESIRTDTGVIDSGFTDGDLGADGLLQKDGGGGTAGLGGHRVLLGAQGINIPPRAQHRQDNMLRTVLEEQGDNQQGDNDAARNSFTNFFKQDLSDTTGQPDIGDTENTLTLLQATRLDELPNAKEHRNGKIQPDAEERPNPKILLHKDLLYSPSGLDSEESFDVSASQITPAYVQTKLRRQIEKQGGSHYESPLRADTSDWKPLSSLSPIEKLKLSRIGVPTPFTTAQEQITNINSPALAAEEFSKSKKRSSEICIHL</sequence>
<feature type="region of interest" description="Disordered" evidence="1">
    <location>
        <begin position="314"/>
        <end position="340"/>
    </location>
</feature>
<name>A0A023AYF6_GRENI</name>
<evidence type="ECO:0000313" key="2">
    <source>
        <dbReference type="EMBL" id="EZG43315.1"/>
    </source>
</evidence>
<feature type="compositionally biased region" description="Basic and acidic residues" evidence="1">
    <location>
        <begin position="161"/>
        <end position="185"/>
    </location>
</feature>
<dbReference type="EMBL" id="AFNH02001331">
    <property type="protein sequence ID" value="EZG43315.1"/>
    <property type="molecule type" value="Genomic_DNA"/>
</dbReference>
<feature type="region of interest" description="Disordered" evidence="1">
    <location>
        <begin position="143"/>
        <end position="186"/>
    </location>
</feature>
<dbReference type="GeneID" id="22915995"/>
<protein>
    <submittedName>
        <fullName evidence="2">Uncharacterized protein</fullName>
    </submittedName>
</protein>
<comment type="caution">
    <text evidence="2">The sequence shown here is derived from an EMBL/GenBank/DDBJ whole genome shotgun (WGS) entry which is preliminary data.</text>
</comment>
<keyword evidence="3" id="KW-1185">Reference proteome</keyword>
<dbReference type="RefSeq" id="XP_011133425.1">
    <property type="nucleotide sequence ID" value="XM_011135123.1"/>
</dbReference>
<dbReference type="AlphaFoldDB" id="A0A023AYF6"/>
<evidence type="ECO:0000256" key="1">
    <source>
        <dbReference type="SAM" id="MobiDB-lite"/>
    </source>
</evidence>
<evidence type="ECO:0000313" key="3">
    <source>
        <dbReference type="Proteomes" id="UP000019763"/>
    </source>
</evidence>
<gene>
    <name evidence="2" type="ORF">GNI_176930</name>
</gene>
<proteinExistence type="predicted"/>